<dbReference type="Gene3D" id="3.40.50.720">
    <property type="entry name" value="NAD(P)-binding Rossmann-like Domain"/>
    <property type="match status" value="1"/>
</dbReference>
<comment type="caution">
    <text evidence="3">The sequence shown here is derived from an EMBL/GenBank/DDBJ whole genome shotgun (WGS) entry which is preliminary data.</text>
</comment>
<feature type="region of interest" description="Disordered" evidence="2">
    <location>
        <begin position="247"/>
        <end position="271"/>
    </location>
</feature>
<name>A0ABS4X429_9MICO</name>
<dbReference type="EMBL" id="JAGIOD010000001">
    <property type="protein sequence ID" value="MBP2382479.1"/>
    <property type="molecule type" value="Genomic_DNA"/>
</dbReference>
<keyword evidence="4" id="KW-1185">Reference proteome</keyword>
<reference evidence="3 4" key="1">
    <citation type="submission" date="2021-03" db="EMBL/GenBank/DDBJ databases">
        <title>Sequencing the genomes of 1000 actinobacteria strains.</title>
        <authorList>
            <person name="Klenk H.-P."/>
        </authorList>
    </citation>
    <scope>NUCLEOTIDE SEQUENCE [LARGE SCALE GENOMIC DNA]</scope>
    <source>
        <strain evidence="3 4">DSM 14566</strain>
    </source>
</reference>
<evidence type="ECO:0000313" key="4">
    <source>
        <dbReference type="Proteomes" id="UP001519290"/>
    </source>
</evidence>
<dbReference type="InterPro" id="IPR002347">
    <property type="entry name" value="SDR_fam"/>
</dbReference>
<dbReference type="InterPro" id="IPR052228">
    <property type="entry name" value="Sec_Metab_Biosynth_Oxidored"/>
</dbReference>
<accession>A0ABS4X429</accession>
<dbReference type="PANTHER" id="PTHR47534">
    <property type="entry name" value="YALI0E05731P"/>
    <property type="match status" value="1"/>
</dbReference>
<evidence type="ECO:0000313" key="3">
    <source>
        <dbReference type="EMBL" id="MBP2382479.1"/>
    </source>
</evidence>
<dbReference type="InterPro" id="IPR036291">
    <property type="entry name" value="NAD(P)-bd_dom_sf"/>
</dbReference>
<organism evidence="3 4">
    <name type="scientific">Brachybacterium sacelli</name>
    <dbReference type="NCBI Taxonomy" id="173364"/>
    <lineage>
        <taxon>Bacteria</taxon>
        <taxon>Bacillati</taxon>
        <taxon>Actinomycetota</taxon>
        <taxon>Actinomycetes</taxon>
        <taxon>Micrococcales</taxon>
        <taxon>Dermabacteraceae</taxon>
        <taxon>Brachybacterium</taxon>
    </lineage>
</organism>
<evidence type="ECO:0000256" key="1">
    <source>
        <dbReference type="ARBA" id="ARBA00023002"/>
    </source>
</evidence>
<protein>
    <submittedName>
        <fullName evidence="3">NAD(P)-dependent dehydrogenase (Short-subunit alcohol dehydrogenase family)</fullName>
    </submittedName>
</protein>
<evidence type="ECO:0000256" key="2">
    <source>
        <dbReference type="SAM" id="MobiDB-lite"/>
    </source>
</evidence>
<dbReference type="Proteomes" id="UP001519290">
    <property type="component" value="Unassembled WGS sequence"/>
</dbReference>
<dbReference type="PANTHER" id="PTHR47534:SF3">
    <property type="entry name" value="ALCOHOL DEHYDROGENASE-LIKE C-TERMINAL DOMAIN-CONTAINING PROTEIN"/>
    <property type="match status" value="1"/>
</dbReference>
<keyword evidence="1" id="KW-0560">Oxidoreductase</keyword>
<proteinExistence type="predicted"/>
<sequence length="271" mass="29309">MIGRSERKGEEFLDAARAFGASDRAEFLAADLSTVEASMRVVEEITSRFDRVDALVLCARHYSWRRQVTPDGFEATFALFYLSRFLFCHGLSESLGRAQAPVIVNVAGPGGSVEWMRWDDLGLSEGYDGQLALAQCGVANDLLGVEFARRHASTGIRYVLVNPGTVATSFSGDYDPATRAQIEAMKRMGAPVSQAIEPLMAILDDSPARALSAFAGGEPLPIDDTGSFDAEAARRLDRLTRQMLHDAHPQTAAHGSLTTMIDSAGSKKADH</sequence>
<dbReference type="Pfam" id="PF00106">
    <property type="entry name" value="adh_short"/>
    <property type="match status" value="1"/>
</dbReference>
<dbReference type="SUPFAM" id="SSF51735">
    <property type="entry name" value="NAD(P)-binding Rossmann-fold domains"/>
    <property type="match status" value="1"/>
</dbReference>
<gene>
    <name evidence="3" type="ORF">JOF43_002436</name>
</gene>